<gene>
    <name evidence="3" type="ORF">LITE_LOCUS44195</name>
</gene>
<organism evidence="3 4">
    <name type="scientific">Linum tenue</name>
    <dbReference type="NCBI Taxonomy" id="586396"/>
    <lineage>
        <taxon>Eukaryota</taxon>
        <taxon>Viridiplantae</taxon>
        <taxon>Streptophyta</taxon>
        <taxon>Embryophyta</taxon>
        <taxon>Tracheophyta</taxon>
        <taxon>Spermatophyta</taxon>
        <taxon>Magnoliopsida</taxon>
        <taxon>eudicotyledons</taxon>
        <taxon>Gunneridae</taxon>
        <taxon>Pentapetalae</taxon>
        <taxon>rosids</taxon>
        <taxon>fabids</taxon>
        <taxon>Malpighiales</taxon>
        <taxon>Linaceae</taxon>
        <taxon>Linum</taxon>
    </lineage>
</organism>
<feature type="compositionally biased region" description="Basic and acidic residues" evidence="1">
    <location>
        <begin position="97"/>
        <end position="106"/>
    </location>
</feature>
<evidence type="ECO:0000256" key="1">
    <source>
        <dbReference type="SAM" id="MobiDB-lite"/>
    </source>
</evidence>
<reference evidence="3" key="1">
    <citation type="submission" date="2022-08" db="EMBL/GenBank/DDBJ databases">
        <authorList>
            <person name="Gutierrez-Valencia J."/>
        </authorList>
    </citation>
    <scope>NUCLEOTIDE SEQUENCE</scope>
</reference>
<dbReference type="EMBL" id="CAMGYJ010000010">
    <property type="protein sequence ID" value="CAI0547006.1"/>
    <property type="molecule type" value="Genomic_DNA"/>
</dbReference>
<dbReference type="Proteomes" id="UP001154282">
    <property type="component" value="Unassembled WGS sequence"/>
</dbReference>
<feature type="signal peptide" evidence="2">
    <location>
        <begin position="1"/>
        <end position="24"/>
    </location>
</feature>
<protein>
    <submittedName>
        <fullName evidence="3">Uncharacterized protein</fullName>
    </submittedName>
</protein>
<evidence type="ECO:0000313" key="4">
    <source>
        <dbReference type="Proteomes" id="UP001154282"/>
    </source>
</evidence>
<feature type="chain" id="PRO_5044021344" evidence="2">
    <location>
        <begin position="25"/>
        <end position="112"/>
    </location>
</feature>
<dbReference type="AlphaFoldDB" id="A0AAV0QQ12"/>
<proteinExistence type="predicted"/>
<comment type="caution">
    <text evidence="3">The sequence shown here is derived from an EMBL/GenBank/DDBJ whole genome shotgun (WGS) entry which is preliminary data.</text>
</comment>
<accession>A0AAV0QQ12</accession>
<sequence>MSQSTTPIRVSLSKLLSILMPAEATKEDPPPPSEDLCPTRSRNRRSPRSETSAYTTPFMWPFPITPTTFLPPFTALLRFRDQAREFQALSSCNSTKDQQDRTETHQGRTGFH</sequence>
<feature type="region of interest" description="Disordered" evidence="1">
    <location>
        <begin position="21"/>
        <end position="57"/>
    </location>
</feature>
<feature type="region of interest" description="Disordered" evidence="1">
    <location>
        <begin position="89"/>
        <end position="112"/>
    </location>
</feature>
<evidence type="ECO:0000313" key="3">
    <source>
        <dbReference type="EMBL" id="CAI0547006.1"/>
    </source>
</evidence>
<name>A0AAV0QQ12_9ROSI</name>
<keyword evidence="2" id="KW-0732">Signal</keyword>
<evidence type="ECO:0000256" key="2">
    <source>
        <dbReference type="SAM" id="SignalP"/>
    </source>
</evidence>
<keyword evidence="4" id="KW-1185">Reference proteome</keyword>